<sequence length="200" mass="21729">TGTGHLHIDSSDNDPLLSMAHSADGKISQTSSSRGMVDVSPYENSDEGNHLRMFYSHFHDYAEILSDEEMAIIRTPDSHGTMSVSSSGCNMQDVLDQIDTRLALNAKLFPRQGIGDTSGYRVGDPSCYHETSHLSKSTTETIHSDGIGDATTRAVSFTAQPPTNEGRETELSLNIREPSSGTATSSRQTEFPVDWSTSSR</sequence>
<accession>A0A0B6Y5F8</accession>
<feature type="non-terminal residue" evidence="2">
    <location>
        <position position="1"/>
    </location>
</feature>
<reference evidence="2" key="1">
    <citation type="submission" date="2014-12" db="EMBL/GenBank/DDBJ databases">
        <title>Insight into the proteome of Arion vulgaris.</title>
        <authorList>
            <person name="Aradska J."/>
            <person name="Bulat T."/>
            <person name="Smidak R."/>
            <person name="Sarate P."/>
            <person name="Gangsoo J."/>
            <person name="Sialana F."/>
            <person name="Bilban M."/>
            <person name="Lubec G."/>
        </authorList>
    </citation>
    <scope>NUCLEOTIDE SEQUENCE</scope>
    <source>
        <tissue evidence="2">Skin</tissue>
    </source>
</reference>
<feature type="compositionally biased region" description="Polar residues" evidence="1">
    <location>
        <begin position="177"/>
        <end position="200"/>
    </location>
</feature>
<organism evidence="2">
    <name type="scientific">Arion vulgaris</name>
    <dbReference type="NCBI Taxonomy" id="1028688"/>
    <lineage>
        <taxon>Eukaryota</taxon>
        <taxon>Metazoa</taxon>
        <taxon>Spiralia</taxon>
        <taxon>Lophotrochozoa</taxon>
        <taxon>Mollusca</taxon>
        <taxon>Gastropoda</taxon>
        <taxon>Heterobranchia</taxon>
        <taxon>Euthyneura</taxon>
        <taxon>Panpulmonata</taxon>
        <taxon>Eupulmonata</taxon>
        <taxon>Stylommatophora</taxon>
        <taxon>Helicina</taxon>
        <taxon>Arionoidea</taxon>
        <taxon>Arionidae</taxon>
        <taxon>Arion</taxon>
    </lineage>
</organism>
<dbReference type="AlphaFoldDB" id="A0A0B6Y5F8"/>
<feature type="non-terminal residue" evidence="2">
    <location>
        <position position="200"/>
    </location>
</feature>
<gene>
    <name evidence="2" type="primary">ORF13139</name>
</gene>
<protein>
    <submittedName>
        <fullName evidence="2">Uncharacterized protein</fullName>
    </submittedName>
</protein>
<feature type="region of interest" description="Disordered" evidence="1">
    <location>
        <begin position="157"/>
        <end position="200"/>
    </location>
</feature>
<dbReference type="EMBL" id="HACG01004463">
    <property type="protein sequence ID" value="CEK51328.1"/>
    <property type="molecule type" value="Transcribed_RNA"/>
</dbReference>
<evidence type="ECO:0000256" key="1">
    <source>
        <dbReference type="SAM" id="MobiDB-lite"/>
    </source>
</evidence>
<proteinExistence type="predicted"/>
<name>A0A0B6Y5F8_9EUPU</name>
<evidence type="ECO:0000313" key="2">
    <source>
        <dbReference type="EMBL" id="CEK51328.1"/>
    </source>
</evidence>